<comment type="caution">
    <text evidence="1">The sequence shown here is derived from an EMBL/GenBank/DDBJ whole genome shotgun (WGS) entry which is preliminary data.</text>
</comment>
<dbReference type="RefSeq" id="WP_081146386.1">
    <property type="nucleotide sequence ID" value="NZ_LVYD01000024.1"/>
</dbReference>
<evidence type="ECO:0000313" key="2">
    <source>
        <dbReference type="Proteomes" id="UP000192796"/>
    </source>
</evidence>
<accession>A0A1V9G4W0</accession>
<dbReference type="EMBL" id="LVYD01000024">
    <property type="protein sequence ID" value="OQP65506.1"/>
    <property type="molecule type" value="Genomic_DNA"/>
</dbReference>
<organism evidence="1 2">
    <name type="scientific">Niastella vici</name>
    <dbReference type="NCBI Taxonomy" id="1703345"/>
    <lineage>
        <taxon>Bacteria</taxon>
        <taxon>Pseudomonadati</taxon>
        <taxon>Bacteroidota</taxon>
        <taxon>Chitinophagia</taxon>
        <taxon>Chitinophagales</taxon>
        <taxon>Chitinophagaceae</taxon>
        <taxon>Niastella</taxon>
    </lineage>
</organism>
<name>A0A1V9G4W0_9BACT</name>
<dbReference type="Proteomes" id="UP000192796">
    <property type="component" value="Unassembled WGS sequence"/>
</dbReference>
<protein>
    <submittedName>
        <fullName evidence="1">Uncharacterized protein</fullName>
    </submittedName>
</protein>
<dbReference type="OrthoDB" id="9845280at2"/>
<proteinExistence type="predicted"/>
<gene>
    <name evidence="1" type="ORF">A3860_17735</name>
</gene>
<sequence>MYIIKQNMGWVTTKSTDVTIGVKTFSITDLAKYYQGIHPYDSFHYRASRYLCTVGLEEVLRMPIYSKQADVDKVFFKAATESCEKFMLDWVSDWQEVYRQLSASKLMFREMIINGEYYSLTNKEYNSLLVEVSKIKTFFRILNLDGAVRMMLTFSEVVIFRCSLYMERLPDVYPFALKGKPQTPLQAPADGQENGEN</sequence>
<dbReference type="AlphaFoldDB" id="A0A1V9G4W0"/>
<dbReference type="STRING" id="1703345.A3860_17735"/>
<keyword evidence="2" id="KW-1185">Reference proteome</keyword>
<reference evidence="1 2" key="1">
    <citation type="submission" date="2016-03" db="EMBL/GenBank/DDBJ databases">
        <title>Niastella vici sp. nov., isolated from farmland soil.</title>
        <authorList>
            <person name="Chen L."/>
            <person name="Wang D."/>
            <person name="Yang S."/>
            <person name="Wang G."/>
        </authorList>
    </citation>
    <scope>NUCLEOTIDE SEQUENCE [LARGE SCALE GENOMIC DNA]</scope>
    <source>
        <strain evidence="1 2">DJ57</strain>
    </source>
</reference>
<evidence type="ECO:0000313" key="1">
    <source>
        <dbReference type="EMBL" id="OQP65506.1"/>
    </source>
</evidence>